<dbReference type="Proteomes" id="UP000318801">
    <property type="component" value="Unassembled WGS sequence"/>
</dbReference>
<dbReference type="CDD" id="cd03047">
    <property type="entry name" value="GST_N_2"/>
    <property type="match status" value="1"/>
</dbReference>
<proteinExistence type="inferred from homology"/>
<dbReference type="RefSeq" id="WP_141149141.1">
    <property type="nucleotide sequence ID" value="NZ_VHLG01000005.1"/>
</dbReference>
<dbReference type="PROSITE" id="PS50405">
    <property type="entry name" value="GST_CTER"/>
    <property type="match status" value="1"/>
</dbReference>
<keyword evidence="2 6" id="KW-0808">Transferase</keyword>
<comment type="similarity">
    <text evidence="1 3">Belongs to the GST superfamily.</text>
</comment>
<dbReference type="OrthoDB" id="9810080at2"/>
<name>A0A506U9L7_9HYPH</name>
<gene>
    <name evidence="6" type="ORF">FJU08_11410</name>
</gene>
<dbReference type="InterPro" id="IPR036249">
    <property type="entry name" value="Thioredoxin-like_sf"/>
</dbReference>
<evidence type="ECO:0000256" key="3">
    <source>
        <dbReference type="RuleBase" id="RU003494"/>
    </source>
</evidence>
<protein>
    <submittedName>
        <fullName evidence="6">Glutathione S-transferase family protein</fullName>
    </submittedName>
</protein>
<dbReference type="SFLD" id="SFLDS00019">
    <property type="entry name" value="Glutathione_Transferase_(cytos"/>
    <property type="match status" value="1"/>
</dbReference>
<evidence type="ECO:0000313" key="7">
    <source>
        <dbReference type="Proteomes" id="UP000318801"/>
    </source>
</evidence>
<comment type="caution">
    <text evidence="6">The sequence shown here is derived from an EMBL/GenBank/DDBJ whole genome shotgun (WGS) entry which is preliminary data.</text>
</comment>
<dbReference type="PANTHER" id="PTHR44051:SF19">
    <property type="entry name" value="DISULFIDE-BOND OXIDOREDUCTASE YFCG"/>
    <property type="match status" value="1"/>
</dbReference>
<evidence type="ECO:0000256" key="1">
    <source>
        <dbReference type="ARBA" id="ARBA00007409"/>
    </source>
</evidence>
<accession>A0A506U9L7</accession>
<dbReference type="Pfam" id="PF00043">
    <property type="entry name" value="GST_C"/>
    <property type="match status" value="1"/>
</dbReference>
<dbReference type="PROSITE" id="PS50404">
    <property type="entry name" value="GST_NTER"/>
    <property type="match status" value="1"/>
</dbReference>
<dbReference type="InterPro" id="IPR010987">
    <property type="entry name" value="Glutathione-S-Trfase_C-like"/>
</dbReference>
<dbReference type="InterPro" id="IPR004046">
    <property type="entry name" value="GST_C"/>
</dbReference>
<dbReference type="Gene3D" id="1.20.1050.10">
    <property type="match status" value="1"/>
</dbReference>
<evidence type="ECO:0000256" key="2">
    <source>
        <dbReference type="ARBA" id="ARBA00022679"/>
    </source>
</evidence>
<dbReference type="Pfam" id="PF02798">
    <property type="entry name" value="GST_N"/>
    <property type="match status" value="1"/>
</dbReference>
<evidence type="ECO:0000259" key="4">
    <source>
        <dbReference type="PROSITE" id="PS50404"/>
    </source>
</evidence>
<dbReference type="PANTHER" id="PTHR44051">
    <property type="entry name" value="GLUTATHIONE S-TRANSFERASE-RELATED"/>
    <property type="match status" value="1"/>
</dbReference>
<organism evidence="6 7">
    <name type="scientific">Martelella alba</name>
    <dbReference type="NCBI Taxonomy" id="2590451"/>
    <lineage>
        <taxon>Bacteria</taxon>
        <taxon>Pseudomonadati</taxon>
        <taxon>Pseudomonadota</taxon>
        <taxon>Alphaproteobacteria</taxon>
        <taxon>Hyphomicrobiales</taxon>
        <taxon>Aurantimonadaceae</taxon>
        <taxon>Martelella</taxon>
    </lineage>
</organism>
<dbReference type="InterPro" id="IPR036282">
    <property type="entry name" value="Glutathione-S-Trfase_C_sf"/>
</dbReference>
<dbReference type="InterPro" id="IPR040079">
    <property type="entry name" value="Glutathione_S-Trfase"/>
</dbReference>
<dbReference type="AlphaFoldDB" id="A0A506U9L7"/>
<dbReference type="InterPro" id="IPR004045">
    <property type="entry name" value="Glutathione_S-Trfase_N"/>
</dbReference>
<reference evidence="6 7" key="1">
    <citation type="submission" date="2019-06" db="EMBL/GenBank/DDBJ databases">
        <authorList>
            <person name="Li M."/>
        </authorList>
    </citation>
    <scope>NUCLEOTIDE SEQUENCE [LARGE SCALE GENOMIC DNA]</scope>
    <source>
        <strain evidence="6 7">BGMRC2036</strain>
    </source>
</reference>
<dbReference type="SUPFAM" id="SSF47616">
    <property type="entry name" value="GST C-terminal domain-like"/>
    <property type="match status" value="1"/>
</dbReference>
<dbReference type="SFLD" id="SFLDG01150">
    <property type="entry name" value="Main.1:_Beta-like"/>
    <property type="match status" value="1"/>
</dbReference>
<dbReference type="SFLD" id="SFLDG00358">
    <property type="entry name" value="Main_(cytGST)"/>
    <property type="match status" value="1"/>
</dbReference>
<dbReference type="FunFam" id="3.40.30.10:FF:000039">
    <property type="entry name" value="Glutathione S-transferase domain"/>
    <property type="match status" value="1"/>
</dbReference>
<dbReference type="EMBL" id="VHLG01000005">
    <property type="protein sequence ID" value="TPW30570.1"/>
    <property type="molecule type" value="Genomic_DNA"/>
</dbReference>
<evidence type="ECO:0000259" key="5">
    <source>
        <dbReference type="PROSITE" id="PS50405"/>
    </source>
</evidence>
<keyword evidence="7" id="KW-1185">Reference proteome</keyword>
<dbReference type="SUPFAM" id="SSF52833">
    <property type="entry name" value="Thioredoxin-like"/>
    <property type="match status" value="1"/>
</dbReference>
<evidence type="ECO:0000313" key="6">
    <source>
        <dbReference type="EMBL" id="TPW30570.1"/>
    </source>
</evidence>
<feature type="domain" description="GST C-terminal" evidence="5">
    <location>
        <begin position="88"/>
        <end position="214"/>
    </location>
</feature>
<dbReference type="GO" id="GO:0016740">
    <property type="term" value="F:transferase activity"/>
    <property type="evidence" value="ECO:0007669"/>
    <property type="project" value="UniProtKB-KW"/>
</dbReference>
<dbReference type="Gene3D" id="3.40.30.10">
    <property type="entry name" value="Glutaredoxin"/>
    <property type="match status" value="1"/>
</dbReference>
<sequence length="214" mass="24152">MLKIWGRRTSSNVQALMWAVGELGLDYERTDIGHKYGGNRTPEFLAMNPNGLVPVLKDGDDGEPLFESAAIIRYLSSRYGAAPFWPEDPVARAHVDKWAEWAKATVAPAFTMPIFWLAVRTPEAERDPVKLEAAVANFARLLDIAEAELAAHPFLAGDDLTVADIMFGHLLYRYFSADEIKRPSHPAVEAYYERLTERPAYREHVMVSYEELRA</sequence>
<feature type="domain" description="GST N-terminal" evidence="4">
    <location>
        <begin position="1"/>
        <end position="83"/>
    </location>
</feature>